<proteinExistence type="predicted"/>
<keyword evidence="1" id="KW-0808">Transferase</keyword>
<dbReference type="GO" id="GO:0003841">
    <property type="term" value="F:1-acylglycerol-3-phosphate O-acyltransferase activity"/>
    <property type="evidence" value="ECO:0007669"/>
    <property type="project" value="UniProtKB-EC"/>
</dbReference>
<evidence type="ECO:0000313" key="2">
    <source>
        <dbReference type="Proteomes" id="UP000029641"/>
    </source>
</evidence>
<keyword evidence="1" id="KW-0012">Acyltransferase</keyword>
<name>A0A090VLE0_9FLAO</name>
<gene>
    <name evidence="1" type="ORF">JCM19301_4030</name>
</gene>
<dbReference type="AlphaFoldDB" id="A0A090VLE0"/>
<protein>
    <submittedName>
        <fullName evidence="1">1-acyl-sn-glycerol-3-phosphate acyltransferase</fullName>
        <ecNumber evidence="1">2.3.1.51</ecNumber>
    </submittedName>
</protein>
<comment type="caution">
    <text evidence="1">The sequence shown here is derived from an EMBL/GenBank/DDBJ whole genome shotgun (WGS) entry which is preliminary data.</text>
</comment>
<dbReference type="EMBL" id="BBNR01000001">
    <property type="protein sequence ID" value="GAL65570.1"/>
    <property type="molecule type" value="Genomic_DNA"/>
</dbReference>
<dbReference type="EC" id="2.3.1.51" evidence="1"/>
<evidence type="ECO:0000313" key="1">
    <source>
        <dbReference type="EMBL" id="GAL65570.1"/>
    </source>
</evidence>
<accession>A0A090VLE0</accession>
<sequence>MQRYGQFPMGLGAHVKFTVHKPLKLATFTDKKALIEQVEHTIKAHIHP</sequence>
<reference evidence="1 2" key="1">
    <citation type="journal article" date="2014" name="Genome Announc.">
        <title>Draft Genome Sequence of Marine Flavobacterium Jejuia pallidilutea Strain 11shimoA1 and Pigmentation Mutants.</title>
        <authorList>
            <person name="Takatani N."/>
            <person name="Nakanishi M."/>
            <person name="Meirelles P."/>
            <person name="Mino S."/>
            <person name="Suda W."/>
            <person name="Oshima K."/>
            <person name="Hattori M."/>
            <person name="Ohkuma M."/>
            <person name="Hosokawa M."/>
            <person name="Miyashita K."/>
            <person name="Thompson F.L."/>
            <person name="Niwa A."/>
            <person name="Sawabe T."/>
            <person name="Sawabe T."/>
        </authorList>
    </citation>
    <scope>NUCLEOTIDE SEQUENCE [LARGE SCALE GENOMIC DNA]</scope>
    <source>
        <strain evidence="1 2">JCM 19301</strain>
    </source>
</reference>
<organism evidence="1 2">
    <name type="scientific">Jejuia pallidilutea</name>
    <dbReference type="NCBI Taxonomy" id="504487"/>
    <lineage>
        <taxon>Bacteria</taxon>
        <taxon>Pseudomonadati</taxon>
        <taxon>Bacteroidota</taxon>
        <taxon>Flavobacteriia</taxon>
        <taxon>Flavobacteriales</taxon>
        <taxon>Flavobacteriaceae</taxon>
        <taxon>Jejuia</taxon>
    </lineage>
</organism>
<dbReference type="Proteomes" id="UP000029641">
    <property type="component" value="Unassembled WGS sequence"/>
</dbReference>